<reference evidence="2 3" key="1">
    <citation type="submission" date="2018-02" db="EMBL/GenBank/DDBJ databases">
        <title>The genomes of Aspergillus section Nigri reveals drivers in fungal speciation.</title>
        <authorList>
            <consortium name="DOE Joint Genome Institute"/>
            <person name="Vesth T.C."/>
            <person name="Nybo J."/>
            <person name="Theobald S."/>
            <person name="Brandl J."/>
            <person name="Frisvad J.C."/>
            <person name="Nielsen K.F."/>
            <person name="Lyhne E.K."/>
            <person name="Kogle M.E."/>
            <person name="Kuo A."/>
            <person name="Riley R."/>
            <person name="Clum A."/>
            <person name="Nolan M."/>
            <person name="Lipzen A."/>
            <person name="Salamov A."/>
            <person name="Henrissat B."/>
            <person name="Wiebenga A."/>
            <person name="De vries R.P."/>
            <person name="Grigoriev I.V."/>
            <person name="Mortensen U.H."/>
            <person name="Andersen M.R."/>
            <person name="Baker S.E."/>
        </authorList>
    </citation>
    <scope>NUCLEOTIDE SEQUENCE [LARGE SCALE GENOMIC DNA]</scope>
    <source>
        <strain evidence="2 3">CBS 121593</strain>
    </source>
</reference>
<accession>A0A395GXD1</accession>
<protein>
    <submittedName>
        <fullName evidence="2">Uncharacterized protein</fullName>
    </submittedName>
</protein>
<keyword evidence="3" id="KW-1185">Reference proteome</keyword>
<gene>
    <name evidence="2" type="ORF">BO80DRAFT_436626</name>
</gene>
<name>A0A395GXD1_9EURO</name>
<dbReference type="GeneID" id="37225830"/>
<evidence type="ECO:0000256" key="1">
    <source>
        <dbReference type="SAM" id="Phobius"/>
    </source>
</evidence>
<sequence>MALFNLIFMCILTVLIAVYLMPVLTIPLLFDLWPHLNGNQRFLIFFCEIWWVCSCVVFVLAARMMIRAVDAERMRMESLDYNVGTAGTCRDNLWRMSSTSEWAGSHALLVAAHLLGWDAC</sequence>
<evidence type="ECO:0000313" key="2">
    <source>
        <dbReference type="EMBL" id="RAK98713.1"/>
    </source>
</evidence>
<keyword evidence="1" id="KW-0812">Transmembrane</keyword>
<dbReference type="RefSeq" id="XP_025573041.1">
    <property type="nucleotide sequence ID" value="XM_025720965.1"/>
</dbReference>
<dbReference type="VEuPathDB" id="FungiDB:BO80DRAFT_436626"/>
<feature type="transmembrane region" description="Helical" evidence="1">
    <location>
        <begin position="7"/>
        <end position="30"/>
    </location>
</feature>
<keyword evidence="1" id="KW-0472">Membrane</keyword>
<evidence type="ECO:0000313" key="3">
    <source>
        <dbReference type="Proteomes" id="UP000249402"/>
    </source>
</evidence>
<dbReference type="EMBL" id="KZ824451">
    <property type="protein sequence ID" value="RAK98713.1"/>
    <property type="molecule type" value="Genomic_DNA"/>
</dbReference>
<dbReference type="AlphaFoldDB" id="A0A395GXD1"/>
<feature type="transmembrane region" description="Helical" evidence="1">
    <location>
        <begin position="42"/>
        <end position="66"/>
    </location>
</feature>
<organism evidence="2 3">
    <name type="scientific">Aspergillus ibericus CBS 121593</name>
    <dbReference type="NCBI Taxonomy" id="1448316"/>
    <lineage>
        <taxon>Eukaryota</taxon>
        <taxon>Fungi</taxon>
        <taxon>Dikarya</taxon>
        <taxon>Ascomycota</taxon>
        <taxon>Pezizomycotina</taxon>
        <taxon>Eurotiomycetes</taxon>
        <taxon>Eurotiomycetidae</taxon>
        <taxon>Eurotiales</taxon>
        <taxon>Aspergillaceae</taxon>
        <taxon>Aspergillus</taxon>
        <taxon>Aspergillus subgen. Circumdati</taxon>
    </lineage>
</organism>
<keyword evidence="1" id="KW-1133">Transmembrane helix</keyword>
<proteinExistence type="predicted"/>
<dbReference type="OrthoDB" id="10548918at2759"/>
<dbReference type="Proteomes" id="UP000249402">
    <property type="component" value="Unassembled WGS sequence"/>
</dbReference>